<feature type="transmembrane region" description="Helical" evidence="1">
    <location>
        <begin position="36"/>
        <end position="58"/>
    </location>
</feature>
<keyword evidence="1" id="KW-1133">Transmembrane helix</keyword>
<dbReference type="EMBL" id="CM001439">
    <property type="protein sequence ID" value="EHR48654.1"/>
    <property type="molecule type" value="Genomic_DNA"/>
</dbReference>
<accession>H5X1D0</accession>
<evidence type="ECO:0000313" key="2">
    <source>
        <dbReference type="EMBL" id="EHR48654.1"/>
    </source>
</evidence>
<dbReference type="Proteomes" id="UP000004926">
    <property type="component" value="Chromosome"/>
</dbReference>
<sequence length="572" mass="59578">MRRAGWAVVAVTIGAWLALAAVLVAAWPRLNAEPGWRAATMALTLAFSLAHQLLYSTIAEDAFVTFRYARNIADGYGPVFNPGERVEGYSNFLWLVLITLPRAMFGGSVVTGAVVLGVLCTLGAVLLSYFLVNRMVADAQHGGAGMRGLGVAAAALTAGVSSLAAYGPSGLETSLFVLLVLTVCYAVAAQRPVVAGVIAALAAMTTPDGLVVAVVVGLWLVARAARGHTTAWAPSAYALGALVLLVPWTAWRLTFYDHPAGGGISPTERLGAGWDYLAGFALGYQAFLLLTAAAVALLLTRRRAQDPAAARARAVVWLPLLLAVAQSMFVGYAGGDPMPAWRLLAVVPPLLAVAAAAAYGIGIGAPSVPSPKPRAAALARRRTVPVVAAAVCGLSLVVTTAHPRMLPAMHEWRTATGQLEQIGGWLGENLPQGSVVSAYKPGALGYRAGPALVIVAASGRADEHLGARAQQPSAGAAGYPAGGDGYGGYGGYEGYDGYVVSRMPLVAVDTDTGYTAEQHCGMDPAFAGLYEVASFQRADTEQWVSLYVRRDAKRRVLELLEADGTYRHVPCA</sequence>
<feature type="transmembrane region" description="Helical" evidence="1">
    <location>
        <begin position="173"/>
        <end position="191"/>
    </location>
</feature>
<keyword evidence="1" id="KW-0812">Transmembrane</keyword>
<dbReference type="AlphaFoldDB" id="H5X1D0"/>
<feature type="transmembrane region" description="Helical" evidence="1">
    <location>
        <begin position="383"/>
        <end position="401"/>
    </location>
</feature>
<organism evidence="2 3">
    <name type="scientific">Saccharomonospora marina XMU15</name>
    <dbReference type="NCBI Taxonomy" id="882083"/>
    <lineage>
        <taxon>Bacteria</taxon>
        <taxon>Bacillati</taxon>
        <taxon>Actinomycetota</taxon>
        <taxon>Actinomycetes</taxon>
        <taxon>Pseudonocardiales</taxon>
        <taxon>Pseudonocardiaceae</taxon>
        <taxon>Saccharomonospora</taxon>
    </lineage>
</organism>
<dbReference type="STRING" id="882083.SacmaDRAFT_0347"/>
<keyword evidence="3" id="KW-1185">Reference proteome</keyword>
<feature type="transmembrane region" description="Helical" evidence="1">
    <location>
        <begin position="197"/>
        <end position="222"/>
    </location>
</feature>
<name>H5X1D0_9PSEU</name>
<feature type="transmembrane region" description="Helical" evidence="1">
    <location>
        <begin position="312"/>
        <end position="334"/>
    </location>
</feature>
<feature type="transmembrane region" description="Helical" evidence="1">
    <location>
        <begin position="340"/>
        <end position="362"/>
    </location>
</feature>
<proteinExistence type="predicted"/>
<feature type="transmembrane region" description="Helical" evidence="1">
    <location>
        <begin position="234"/>
        <end position="256"/>
    </location>
</feature>
<reference evidence="2 3" key="1">
    <citation type="journal article" date="2012" name="Stand. Genomic Sci.">
        <title>Genome sequence of the ocean sediment bacterium Saccharomonospora marina type strain (XMU15(T)).</title>
        <authorList>
            <person name="Klenk H.P."/>
            <person name="Lu M."/>
            <person name="Lucas S."/>
            <person name="Lapidus A."/>
            <person name="Copeland A."/>
            <person name="Pitluck S."/>
            <person name="Goodwin L.A."/>
            <person name="Han C."/>
            <person name="Tapia R."/>
            <person name="Brambilla E.M."/>
            <person name="Potter G."/>
            <person name="Land M."/>
            <person name="Ivanova N."/>
            <person name="Rohde M."/>
            <person name="Goker M."/>
            <person name="Detter J.C."/>
            <person name="Li W.J."/>
            <person name="Kyrpides N.C."/>
            <person name="Woyke T."/>
        </authorList>
    </citation>
    <scope>NUCLEOTIDE SEQUENCE [LARGE SCALE GENOMIC DNA]</scope>
    <source>
        <strain evidence="2 3">XMU15</strain>
    </source>
</reference>
<feature type="transmembrane region" description="Helical" evidence="1">
    <location>
        <begin position="144"/>
        <end position="166"/>
    </location>
</feature>
<feature type="transmembrane region" description="Helical" evidence="1">
    <location>
        <begin position="276"/>
        <end position="300"/>
    </location>
</feature>
<dbReference type="HOGENOM" id="CLU_507761_0_0_11"/>
<dbReference type="eggNOG" id="COG1807">
    <property type="taxonomic scope" value="Bacteria"/>
</dbReference>
<evidence type="ECO:0008006" key="4">
    <source>
        <dbReference type="Google" id="ProtNLM"/>
    </source>
</evidence>
<evidence type="ECO:0000256" key="1">
    <source>
        <dbReference type="SAM" id="Phobius"/>
    </source>
</evidence>
<gene>
    <name evidence="2" type="ORF">SacmaDRAFT_0347</name>
</gene>
<evidence type="ECO:0000313" key="3">
    <source>
        <dbReference type="Proteomes" id="UP000004926"/>
    </source>
</evidence>
<protein>
    <recommendedName>
        <fullName evidence="4">Glycosyltransferase RgtA/B/C/D-like domain-containing protein</fullName>
    </recommendedName>
</protein>
<feature type="transmembrane region" description="Helical" evidence="1">
    <location>
        <begin position="109"/>
        <end position="132"/>
    </location>
</feature>
<keyword evidence="1" id="KW-0472">Membrane</keyword>